<feature type="signal peptide" evidence="1">
    <location>
        <begin position="1"/>
        <end position="21"/>
    </location>
</feature>
<protein>
    <recommendedName>
        <fullName evidence="4">Secreted protein</fullName>
    </recommendedName>
</protein>
<dbReference type="Proteomes" id="UP000230639">
    <property type="component" value="Chromosome"/>
</dbReference>
<gene>
    <name evidence="2" type="ORF">CNQ75_09645</name>
</gene>
<evidence type="ECO:0000313" key="3">
    <source>
        <dbReference type="Proteomes" id="UP000230639"/>
    </source>
</evidence>
<feature type="chain" id="PRO_5014323966" description="Secreted protein" evidence="1">
    <location>
        <begin position="22"/>
        <end position="148"/>
    </location>
</feature>
<reference evidence="2 3" key="1">
    <citation type="submission" date="2017-09" db="EMBL/GenBank/DDBJ databases">
        <title>Complete genome of Salmonella enterica subsp. diarizonae isolated from stool of a patient with bacterial enteropathy.</title>
        <authorList>
            <person name="Zhou J."/>
            <person name="Chen Q."/>
            <person name="Guo L."/>
            <person name="Fan J."/>
        </authorList>
    </citation>
    <scope>NUCLEOTIDE SEQUENCE [LARGE SCALE GENOMIC DNA]</scope>
    <source>
        <strain evidence="2 3">HZS154</strain>
    </source>
</reference>
<dbReference type="RefSeq" id="WP_063390454.1">
    <property type="nucleotide sequence ID" value="NZ_CP011288.1"/>
</dbReference>
<dbReference type="EMBL" id="CP023345">
    <property type="protein sequence ID" value="ATW54755.1"/>
    <property type="molecule type" value="Genomic_DNA"/>
</dbReference>
<name>A0A2I5HGR0_SALDZ</name>
<evidence type="ECO:0000256" key="1">
    <source>
        <dbReference type="SAM" id="SignalP"/>
    </source>
</evidence>
<dbReference type="AlphaFoldDB" id="A0A2I5HGR0"/>
<accession>A0A2I5HGR0</accession>
<evidence type="ECO:0008006" key="4">
    <source>
        <dbReference type="Google" id="ProtNLM"/>
    </source>
</evidence>
<dbReference type="STRING" id="59204.UQ49_11900"/>
<evidence type="ECO:0000313" key="2">
    <source>
        <dbReference type="EMBL" id="ATW54755.1"/>
    </source>
</evidence>
<keyword evidence="1" id="KW-0732">Signal</keyword>
<organism evidence="2 3">
    <name type="scientific">Salmonella diarizonae</name>
    <dbReference type="NCBI Taxonomy" id="59204"/>
    <lineage>
        <taxon>Bacteria</taxon>
        <taxon>Pseudomonadati</taxon>
        <taxon>Pseudomonadota</taxon>
        <taxon>Gammaproteobacteria</taxon>
        <taxon>Enterobacterales</taxon>
        <taxon>Enterobacteriaceae</taxon>
        <taxon>Salmonella</taxon>
    </lineage>
</organism>
<proteinExistence type="predicted"/>
<sequence length="148" mass="16876">MEKNYDLVVLIAMFLCGSSFANDEYFSCDTAKGIIKLDVNKDELQYTLTKGRKSEFTYESKGNDFSGFKYNHYSRFQTDYLNVSFVNVGYKYTMFSNYEDENESRGVSVTNLKTKKESVYDCKSVGIDRLSDLSSKLACDKDSALGCE</sequence>